<dbReference type="GO" id="GO:0005737">
    <property type="term" value="C:cytoplasm"/>
    <property type="evidence" value="ECO:0007669"/>
    <property type="project" value="UniProtKB-SubCell"/>
</dbReference>
<dbReference type="InterPro" id="IPR013317">
    <property type="entry name" value="DnaA_dom"/>
</dbReference>
<dbReference type="InterPro" id="IPR013159">
    <property type="entry name" value="DnaA_C"/>
</dbReference>
<dbReference type="PROSITE" id="PS01008">
    <property type="entry name" value="DNAA"/>
    <property type="match status" value="1"/>
</dbReference>
<evidence type="ECO:0000256" key="4">
    <source>
        <dbReference type="ARBA" id="ARBA00022741"/>
    </source>
</evidence>
<evidence type="ECO:0000259" key="13">
    <source>
        <dbReference type="SMART" id="SM00760"/>
    </source>
</evidence>
<feature type="binding site" evidence="8">
    <location>
        <position position="155"/>
    </location>
    <ligand>
        <name>ATP</name>
        <dbReference type="ChEBI" id="CHEBI:30616"/>
    </ligand>
</feature>
<reference evidence="14 15" key="1">
    <citation type="journal article" date="2016" name="Nat. Commun.">
        <title>Thousands of microbial genomes shed light on interconnected biogeochemical processes in an aquifer system.</title>
        <authorList>
            <person name="Anantharaman K."/>
            <person name="Brown C.T."/>
            <person name="Hug L.A."/>
            <person name="Sharon I."/>
            <person name="Castelle C.J."/>
            <person name="Probst A.J."/>
            <person name="Thomas B.C."/>
            <person name="Singh A."/>
            <person name="Wilkins M.J."/>
            <person name="Karaoz U."/>
            <person name="Brodie E.L."/>
            <person name="Williams K.H."/>
            <person name="Hubbard S.S."/>
            <person name="Banfield J.F."/>
        </authorList>
    </citation>
    <scope>NUCLEOTIDE SEQUENCE [LARGE SCALE GENOMIC DNA]</scope>
</reference>
<dbReference type="Gene3D" id="3.40.50.300">
    <property type="entry name" value="P-loop containing nucleotide triphosphate hydrolases"/>
    <property type="match status" value="1"/>
</dbReference>
<dbReference type="InterPro" id="IPR010921">
    <property type="entry name" value="Trp_repressor/repl_initiator"/>
</dbReference>
<dbReference type="GO" id="GO:0005524">
    <property type="term" value="F:ATP binding"/>
    <property type="evidence" value="ECO:0007669"/>
    <property type="project" value="UniProtKB-UniRule"/>
</dbReference>
<dbReference type="GO" id="GO:0005886">
    <property type="term" value="C:plasma membrane"/>
    <property type="evidence" value="ECO:0007669"/>
    <property type="project" value="TreeGrafter"/>
</dbReference>
<dbReference type="Pfam" id="PF00308">
    <property type="entry name" value="Bac_DnaA"/>
    <property type="match status" value="1"/>
</dbReference>
<evidence type="ECO:0000256" key="3">
    <source>
        <dbReference type="ARBA" id="ARBA00022705"/>
    </source>
</evidence>
<dbReference type="PANTHER" id="PTHR30050">
    <property type="entry name" value="CHROMOSOMAL REPLICATION INITIATOR PROTEIN DNAA"/>
    <property type="match status" value="1"/>
</dbReference>
<dbReference type="PRINTS" id="PR00051">
    <property type="entry name" value="DNAA"/>
</dbReference>
<feature type="binding site" evidence="8">
    <location>
        <position position="157"/>
    </location>
    <ligand>
        <name>ATP</name>
        <dbReference type="ChEBI" id="CHEBI:30616"/>
    </ligand>
</feature>
<dbReference type="GO" id="GO:0003688">
    <property type="term" value="F:DNA replication origin binding"/>
    <property type="evidence" value="ECO:0007669"/>
    <property type="project" value="UniProtKB-UniRule"/>
</dbReference>
<feature type="region of interest" description="Domain III, AAA+ region" evidence="8">
    <location>
        <begin position="109"/>
        <end position="325"/>
    </location>
</feature>
<accession>A0A1F5NRY1</accession>
<dbReference type="GO" id="GO:0006275">
    <property type="term" value="P:regulation of DNA replication"/>
    <property type="evidence" value="ECO:0007669"/>
    <property type="project" value="UniProtKB-UniRule"/>
</dbReference>
<comment type="subunit">
    <text evidence="8">Oligomerizes as a right-handed, spiral filament on DNA at oriC.</text>
</comment>
<dbReference type="EMBL" id="MFEJ01000021">
    <property type="protein sequence ID" value="OGE80110.1"/>
    <property type="molecule type" value="Genomic_DNA"/>
</dbReference>
<dbReference type="SMART" id="SM00382">
    <property type="entry name" value="AAA"/>
    <property type="match status" value="1"/>
</dbReference>
<dbReference type="GO" id="GO:0006270">
    <property type="term" value="P:DNA replication initiation"/>
    <property type="evidence" value="ECO:0007669"/>
    <property type="project" value="UniProtKB-UniRule"/>
</dbReference>
<dbReference type="Proteomes" id="UP000176233">
    <property type="component" value="Unassembled WGS sequence"/>
</dbReference>
<proteinExistence type="inferred from homology"/>
<dbReference type="InterPro" id="IPR024633">
    <property type="entry name" value="DnaA_N_dom"/>
</dbReference>
<evidence type="ECO:0000313" key="15">
    <source>
        <dbReference type="Proteomes" id="UP000176233"/>
    </source>
</evidence>
<feature type="region of interest" description="Domain I, interacts with DnaA modulators" evidence="8">
    <location>
        <begin position="1"/>
        <end position="84"/>
    </location>
</feature>
<dbReference type="SUPFAM" id="SSF48295">
    <property type="entry name" value="TrpR-like"/>
    <property type="match status" value="1"/>
</dbReference>
<feature type="domain" description="AAA+ ATPase" evidence="12">
    <location>
        <begin position="142"/>
        <end position="265"/>
    </location>
</feature>
<dbReference type="CDD" id="cd00009">
    <property type="entry name" value="AAA"/>
    <property type="match status" value="1"/>
</dbReference>
<keyword evidence="4 8" id="KW-0547">Nucleotide-binding</keyword>
<evidence type="ECO:0000256" key="8">
    <source>
        <dbReference type="HAMAP-Rule" id="MF_00377"/>
    </source>
</evidence>
<feature type="region of interest" description="Domain IV, binds dsDNA" evidence="8">
    <location>
        <begin position="326"/>
        <end position="447"/>
    </location>
</feature>
<dbReference type="InterPro" id="IPR001957">
    <property type="entry name" value="Chromosome_initiator_DnaA"/>
</dbReference>
<dbReference type="HAMAP" id="MF_00377">
    <property type="entry name" value="DnaA_bact"/>
    <property type="match status" value="1"/>
</dbReference>
<evidence type="ECO:0000256" key="5">
    <source>
        <dbReference type="ARBA" id="ARBA00022840"/>
    </source>
</evidence>
<dbReference type="Gene3D" id="1.10.1750.10">
    <property type="match status" value="1"/>
</dbReference>
<evidence type="ECO:0000256" key="2">
    <source>
        <dbReference type="ARBA" id="ARBA00022490"/>
    </source>
</evidence>
<sequence>MTNQQLWQAILGNLELTLSKANFTTWFKNTSVIEKSDNGIVVGVPNAFTKEWLQNKYHQDILRALKTIAAEIKEVKYQIINTASAAAPATSPSSKEAVRVAPRKAENQTLNPKYTFTTFVVGSNNQLAHAASLAVSKKPGQVYNPLFIYGGVGLGKTHLMQAVGADIVKREPNAKILYVTSERFTNDFVSAITQGRADQFKSLYRNVDVLLVDDIQFLAGREGTQEEFFHTFNALHQNNKQVVMTSDRLPKEIPAIEERLVSRFEWGMIADIQAPDLETRLAILKTKAREKNYTIEPEVLTYIAETVQSNIRELEGALNRLMVYCQLNNTRPTLEQVKSVLVNVITPPKKRGASAKKIIEIVSDFYNVTPEDLLKQSRKKEYVNPRQIAMYIIRKELETSLPSIGDFFGGRDHTTVIHAIDKIERIIKEKSGLKQEIELIRDRLYLV</sequence>
<dbReference type="SUPFAM" id="SSF52540">
    <property type="entry name" value="P-loop containing nucleoside triphosphate hydrolases"/>
    <property type="match status" value="1"/>
</dbReference>
<keyword evidence="5 8" id="KW-0067">ATP-binding</keyword>
<keyword evidence="2 8" id="KW-0963">Cytoplasm</keyword>
<dbReference type="CDD" id="cd06571">
    <property type="entry name" value="Bac_DnaA_C"/>
    <property type="match status" value="1"/>
</dbReference>
<dbReference type="InterPro" id="IPR027417">
    <property type="entry name" value="P-loop_NTPase"/>
</dbReference>
<comment type="subcellular location">
    <subcellularLocation>
        <location evidence="8">Cytoplasm</location>
    </subcellularLocation>
</comment>
<dbReference type="Pfam" id="PF11638">
    <property type="entry name" value="DnaA_N"/>
    <property type="match status" value="1"/>
</dbReference>
<comment type="caution">
    <text evidence="8">Lacks conserved residue(s) required for the propagation of feature annotation.</text>
</comment>
<dbReference type="FunFam" id="3.40.50.300:FF:000668">
    <property type="entry name" value="Chromosomal replication initiator protein DnaA"/>
    <property type="match status" value="1"/>
</dbReference>
<gene>
    <name evidence="8" type="primary">dnaA</name>
    <name evidence="14" type="ORF">A2660_00585</name>
</gene>
<evidence type="ECO:0000256" key="9">
    <source>
        <dbReference type="NCBIfam" id="TIGR00362"/>
    </source>
</evidence>
<name>A0A1F5NRY1_9BACT</name>
<dbReference type="AlphaFoldDB" id="A0A1F5NRY1"/>
<evidence type="ECO:0000259" key="12">
    <source>
        <dbReference type="SMART" id="SM00382"/>
    </source>
</evidence>
<organism evidence="14 15">
    <name type="scientific">Candidatus Doudnabacteria bacterium RIFCSPHIGHO2_01_FULL_45_18</name>
    <dbReference type="NCBI Taxonomy" id="1817823"/>
    <lineage>
        <taxon>Bacteria</taxon>
        <taxon>Candidatus Doudnaibacteriota</taxon>
    </lineage>
</organism>
<dbReference type="Pfam" id="PF08299">
    <property type="entry name" value="Bac_DnaA_C"/>
    <property type="match status" value="1"/>
</dbReference>
<keyword evidence="6 8" id="KW-0446">Lipid-binding</keyword>
<evidence type="ECO:0000256" key="6">
    <source>
        <dbReference type="ARBA" id="ARBA00023121"/>
    </source>
</evidence>
<dbReference type="InterPro" id="IPR003593">
    <property type="entry name" value="AAA+_ATPase"/>
</dbReference>
<dbReference type="Gene3D" id="3.30.300.180">
    <property type="match status" value="1"/>
</dbReference>
<dbReference type="Gene3D" id="1.10.8.60">
    <property type="match status" value="1"/>
</dbReference>
<evidence type="ECO:0000256" key="7">
    <source>
        <dbReference type="ARBA" id="ARBA00023125"/>
    </source>
</evidence>
<dbReference type="NCBIfam" id="TIGR00362">
    <property type="entry name" value="DnaA"/>
    <property type="match status" value="1"/>
</dbReference>
<comment type="similarity">
    <text evidence="1 8 11">Belongs to the DnaA family.</text>
</comment>
<protein>
    <recommendedName>
        <fullName evidence="8 9">Chromosomal replication initiator protein DnaA</fullName>
    </recommendedName>
</protein>
<evidence type="ECO:0000256" key="10">
    <source>
        <dbReference type="RuleBase" id="RU000577"/>
    </source>
</evidence>
<dbReference type="InterPro" id="IPR020591">
    <property type="entry name" value="Chromosome_initiator_DnaA-like"/>
</dbReference>
<evidence type="ECO:0000256" key="1">
    <source>
        <dbReference type="ARBA" id="ARBA00006583"/>
    </source>
</evidence>
<dbReference type="PANTHER" id="PTHR30050:SF2">
    <property type="entry name" value="CHROMOSOMAL REPLICATION INITIATOR PROTEIN DNAA"/>
    <property type="match status" value="1"/>
</dbReference>
<evidence type="ECO:0000313" key="14">
    <source>
        <dbReference type="EMBL" id="OGE80110.1"/>
    </source>
</evidence>
<feature type="binding site" evidence="8">
    <location>
        <position position="153"/>
    </location>
    <ligand>
        <name>ATP</name>
        <dbReference type="ChEBI" id="CHEBI:30616"/>
    </ligand>
</feature>
<evidence type="ECO:0000256" key="11">
    <source>
        <dbReference type="RuleBase" id="RU004227"/>
    </source>
</evidence>
<keyword evidence="7 8" id="KW-0238">DNA-binding</keyword>
<dbReference type="SMART" id="SM00760">
    <property type="entry name" value="Bac_DnaA_C"/>
    <property type="match status" value="1"/>
</dbReference>
<dbReference type="InterPro" id="IPR018312">
    <property type="entry name" value="Chromosome_initiator_DnaA_CS"/>
</dbReference>
<dbReference type="GO" id="GO:0008289">
    <property type="term" value="F:lipid binding"/>
    <property type="evidence" value="ECO:0007669"/>
    <property type="project" value="UniProtKB-KW"/>
</dbReference>
<feature type="domain" description="Chromosomal replication initiator DnaA C-terminal" evidence="13">
    <location>
        <begin position="354"/>
        <end position="423"/>
    </location>
</feature>
<comment type="caution">
    <text evidence="14">The sequence shown here is derived from an EMBL/GenBank/DDBJ whole genome shotgun (WGS) entry which is preliminary data.</text>
</comment>
<comment type="domain">
    <text evidence="8">Domain I is involved in oligomerization and binding regulators, domain II is flexibile and of varying length in different bacteria, domain III forms the AAA+ region, while domain IV binds dsDNA.</text>
</comment>
<keyword evidence="3 8" id="KW-0235">DNA replication</keyword>
<feature type="binding site" evidence="8">
    <location>
        <position position="156"/>
    </location>
    <ligand>
        <name>ATP</name>
        <dbReference type="ChEBI" id="CHEBI:30616"/>
    </ligand>
</feature>
<comment type="function">
    <text evidence="8 10">Plays an essential role in the initiation and regulation of chromosomal replication. ATP-DnaA binds to the origin of replication (oriC) to initiate formation of the DNA replication initiation complex once per cell cycle. Binds the DnaA box (a 9 base pair repeat at the origin) and separates the double-stranded (ds)DNA. Forms a right-handed helical filament on oriC DNA; dsDNA binds to the exterior of the filament while single-stranded (ss)DNA is stabiized in the filament's interior. The ATP-DnaA-oriC complex binds and stabilizes one strand of the AT-rich DNA unwinding element (DUE), permitting loading of DNA polymerase. After initiation quickly degrades to an ADP-DnaA complex that is not apt for DNA replication. Binds acidic phospholipids.</text>
</comment>
<dbReference type="InterPro" id="IPR038454">
    <property type="entry name" value="DnaA_N_sf"/>
</dbReference>